<evidence type="ECO:0000313" key="4">
    <source>
        <dbReference type="Proteomes" id="UP001438707"/>
    </source>
</evidence>
<gene>
    <name evidence="3" type="ORF">WJX74_007788</name>
</gene>
<feature type="compositionally biased region" description="Pro residues" evidence="2">
    <location>
        <begin position="141"/>
        <end position="152"/>
    </location>
</feature>
<accession>A0AAW1RLZ4</accession>
<proteinExistence type="inferred from homology"/>
<dbReference type="Pfam" id="PF09184">
    <property type="entry name" value="PPP4R2"/>
    <property type="match status" value="1"/>
</dbReference>
<comment type="caution">
    <text evidence="3">The sequence shown here is derived from an EMBL/GenBank/DDBJ whole genome shotgun (WGS) entry which is preliminary data.</text>
</comment>
<dbReference type="PANTHER" id="PTHR16487:SF0">
    <property type="entry name" value="PROTEIN PHOSPHATASE 4 REGULATORY SUBUNIT 2-RELATED"/>
    <property type="match status" value="1"/>
</dbReference>
<dbReference type="GO" id="GO:0030289">
    <property type="term" value="C:protein phosphatase 4 complex"/>
    <property type="evidence" value="ECO:0007669"/>
    <property type="project" value="InterPro"/>
</dbReference>
<protein>
    <recommendedName>
        <fullName evidence="5">Serine/threonine-protein phosphatase 4 regulatory subunit 2</fullName>
    </recommendedName>
</protein>
<evidence type="ECO:0000313" key="3">
    <source>
        <dbReference type="EMBL" id="KAK9834698.1"/>
    </source>
</evidence>
<dbReference type="Proteomes" id="UP001438707">
    <property type="component" value="Unassembled WGS sequence"/>
</dbReference>
<evidence type="ECO:0008006" key="5">
    <source>
        <dbReference type="Google" id="ProtNLM"/>
    </source>
</evidence>
<sequence length="236" mass="25545">MDTVASEEDLQNFARLPQQQRKLTQTLRGVLAETAATGLIRYRWEALQPLVAWQLNRVLEDLHAESQVEVGPPAPLPDNETFPELQARLLAELAAFVSEAPFTMQRLCELLLEAQKQYHSLPKLALAVERLLMVTLTVPHAPDPPPRPPLSSLPPINETPAPAASYFGQGAVPNGVDPHVHATSSHNEAANVAERNFGLASAAVTASGPTENGPQPMVSLLASAMKQSESFSSERL</sequence>
<dbReference type="EMBL" id="JALJOS010000009">
    <property type="protein sequence ID" value="KAK9834698.1"/>
    <property type="molecule type" value="Genomic_DNA"/>
</dbReference>
<feature type="region of interest" description="Disordered" evidence="2">
    <location>
        <begin position="141"/>
        <end position="186"/>
    </location>
</feature>
<dbReference type="GO" id="GO:0005737">
    <property type="term" value="C:cytoplasm"/>
    <property type="evidence" value="ECO:0007669"/>
    <property type="project" value="TreeGrafter"/>
</dbReference>
<reference evidence="3 4" key="1">
    <citation type="journal article" date="2024" name="Nat. Commun.">
        <title>Phylogenomics reveals the evolutionary origins of lichenization in chlorophyte algae.</title>
        <authorList>
            <person name="Puginier C."/>
            <person name="Libourel C."/>
            <person name="Otte J."/>
            <person name="Skaloud P."/>
            <person name="Haon M."/>
            <person name="Grisel S."/>
            <person name="Petersen M."/>
            <person name="Berrin J.G."/>
            <person name="Delaux P.M."/>
            <person name="Dal Grande F."/>
            <person name="Keller J."/>
        </authorList>
    </citation>
    <scope>NUCLEOTIDE SEQUENCE [LARGE SCALE GENOMIC DNA]</scope>
    <source>
        <strain evidence="3 4">SAG 2145</strain>
    </source>
</reference>
<dbReference type="GO" id="GO:0005634">
    <property type="term" value="C:nucleus"/>
    <property type="evidence" value="ECO:0007669"/>
    <property type="project" value="TreeGrafter"/>
</dbReference>
<name>A0AAW1RLZ4_9CHLO</name>
<keyword evidence="4" id="KW-1185">Reference proteome</keyword>
<evidence type="ECO:0000256" key="1">
    <source>
        <dbReference type="ARBA" id="ARBA00009207"/>
    </source>
</evidence>
<dbReference type="InterPro" id="IPR015267">
    <property type="entry name" value="PPP4R2"/>
</dbReference>
<evidence type="ECO:0000256" key="2">
    <source>
        <dbReference type="SAM" id="MobiDB-lite"/>
    </source>
</evidence>
<dbReference type="GO" id="GO:0019888">
    <property type="term" value="F:protein phosphatase regulator activity"/>
    <property type="evidence" value="ECO:0007669"/>
    <property type="project" value="InterPro"/>
</dbReference>
<dbReference type="AlphaFoldDB" id="A0AAW1RLZ4"/>
<dbReference type="PANTHER" id="PTHR16487">
    <property type="entry name" value="PPP4R2-RELATED PROTEIN"/>
    <property type="match status" value="1"/>
</dbReference>
<organism evidence="3 4">
    <name type="scientific">Apatococcus lobatus</name>
    <dbReference type="NCBI Taxonomy" id="904363"/>
    <lineage>
        <taxon>Eukaryota</taxon>
        <taxon>Viridiplantae</taxon>
        <taxon>Chlorophyta</taxon>
        <taxon>core chlorophytes</taxon>
        <taxon>Trebouxiophyceae</taxon>
        <taxon>Chlorellales</taxon>
        <taxon>Chlorellaceae</taxon>
        <taxon>Apatococcus</taxon>
    </lineage>
</organism>
<comment type="similarity">
    <text evidence="1">Belongs to the PPP4R2 family.</text>
</comment>